<gene>
    <name evidence="1" type="ORF">PsYK624_065600</name>
</gene>
<evidence type="ECO:0000313" key="1">
    <source>
        <dbReference type="EMBL" id="GJE90427.1"/>
    </source>
</evidence>
<comment type="caution">
    <text evidence="1">The sequence shown here is derived from an EMBL/GenBank/DDBJ whole genome shotgun (WGS) entry which is preliminary data.</text>
</comment>
<dbReference type="AlphaFoldDB" id="A0A9P3G6Z1"/>
<dbReference type="PANTHER" id="PTHR35567:SF1">
    <property type="entry name" value="CONSERVED FUNGAL PROTEIN (AFU_ORTHOLOGUE AFUA_1G14230)"/>
    <property type="match status" value="1"/>
</dbReference>
<proteinExistence type="predicted"/>
<dbReference type="EMBL" id="BPQB01000016">
    <property type="protein sequence ID" value="GJE90427.1"/>
    <property type="molecule type" value="Genomic_DNA"/>
</dbReference>
<dbReference type="Pfam" id="PF11937">
    <property type="entry name" value="DUF3455"/>
    <property type="match status" value="1"/>
</dbReference>
<dbReference type="InterPro" id="IPR021851">
    <property type="entry name" value="DUF3455"/>
</dbReference>
<organism evidence="1 2">
    <name type="scientific">Phanerochaete sordida</name>
    <dbReference type="NCBI Taxonomy" id="48140"/>
    <lineage>
        <taxon>Eukaryota</taxon>
        <taxon>Fungi</taxon>
        <taxon>Dikarya</taxon>
        <taxon>Basidiomycota</taxon>
        <taxon>Agaricomycotina</taxon>
        <taxon>Agaricomycetes</taxon>
        <taxon>Polyporales</taxon>
        <taxon>Phanerochaetaceae</taxon>
        <taxon>Phanerochaete</taxon>
    </lineage>
</organism>
<sequence>MRATLALLSGTFAKGLSTPDARSLRARSGAMCSTAGFSLESIMPADVNSHGGTPLLKPIADSPTWVGISVGIQNYSCTPDGIWTKIGAGAITEIYDISCIPVSAHAAFTTFVAKMWGTASPNMTAPELISLTGMLHAPNALGQHYFVKNPNNLSDPTLLAVWDFRTSRLAHDPNVANAYGIGVRVGEVPSPDDPVHDADWLTLTPAIVDGKPDGQLADQVFRIHTNSGNPPASCKFGSPELTVRSVNNFWFYGGAWKDTIG</sequence>
<accession>A0A9P3G6Z1</accession>
<dbReference type="Proteomes" id="UP000703269">
    <property type="component" value="Unassembled WGS sequence"/>
</dbReference>
<name>A0A9P3G6Z1_9APHY</name>
<evidence type="ECO:0000313" key="2">
    <source>
        <dbReference type="Proteomes" id="UP000703269"/>
    </source>
</evidence>
<evidence type="ECO:0008006" key="3">
    <source>
        <dbReference type="Google" id="ProtNLM"/>
    </source>
</evidence>
<dbReference type="OrthoDB" id="1859733at2759"/>
<reference evidence="1 2" key="1">
    <citation type="submission" date="2021-08" db="EMBL/GenBank/DDBJ databases">
        <title>Draft Genome Sequence of Phanerochaete sordida strain YK-624.</title>
        <authorList>
            <person name="Mori T."/>
            <person name="Dohra H."/>
            <person name="Suzuki T."/>
            <person name="Kawagishi H."/>
            <person name="Hirai H."/>
        </authorList>
    </citation>
    <scope>NUCLEOTIDE SEQUENCE [LARGE SCALE GENOMIC DNA]</scope>
    <source>
        <strain evidence="1 2">YK-624</strain>
    </source>
</reference>
<keyword evidence="2" id="KW-1185">Reference proteome</keyword>
<protein>
    <recommendedName>
        <fullName evidence="3">Malate dehydrogenase</fullName>
    </recommendedName>
</protein>
<dbReference type="PANTHER" id="PTHR35567">
    <property type="entry name" value="MALATE DEHYDROGENASE (AFU_ORTHOLOGUE AFUA_2G13800)"/>
    <property type="match status" value="1"/>
</dbReference>